<dbReference type="RefSeq" id="WP_378102549.1">
    <property type="nucleotide sequence ID" value="NZ_JBHSEP010000032.1"/>
</dbReference>
<feature type="domain" description="Methyltransferase" evidence="2">
    <location>
        <begin position="44"/>
        <end position="141"/>
    </location>
</feature>
<keyword evidence="4" id="KW-1185">Reference proteome</keyword>
<dbReference type="GO" id="GO:0032259">
    <property type="term" value="P:methylation"/>
    <property type="evidence" value="ECO:0007669"/>
    <property type="project" value="UniProtKB-KW"/>
</dbReference>
<evidence type="ECO:0000313" key="3">
    <source>
        <dbReference type="EMBL" id="MFC4601874.1"/>
    </source>
</evidence>
<evidence type="ECO:0000259" key="2">
    <source>
        <dbReference type="Pfam" id="PF13649"/>
    </source>
</evidence>
<dbReference type="Pfam" id="PF13649">
    <property type="entry name" value="Methyltransf_25"/>
    <property type="match status" value="1"/>
</dbReference>
<evidence type="ECO:0000256" key="1">
    <source>
        <dbReference type="ARBA" id="ARBA00022679"/>
    </source>
</evidence>
<dbReference type="Proteomes" id="UP001596028">
    <property type="component" value="Unassembled WGS sequence"/>
</dbReference>
<comment type="caution">
    <text evidence="3">The sequence shown here is derived from an EMBL/GenBank/DDBJ whole genome shotgun (WGS) entry which is preliminary data.</text>
</comment>
<dbReference type="GO" id="GO:0008168">
    <property type="term" value="F:methyltransferase activity"/>
    <property type="evidence" value="ECO:0007669"/>
    <property type="project" value="UniProtKB-KW"/>
</dbReference>
<sequence length="247" mass="28810">MSNWYERSFGEDYLRIYRHRDRHEAYQQVGRMIGWLKLPVGSHVLDLCCGAGRHALALAEAGFRMTGIDLSGCLLNEAQKADKKRQITWIKSDMRRLPEEPALQGSFDAVVNLFTSFGYFEEDGEQLKVLQQIHKALKPQGKYMIDLLNEEYVKEHLVPFSQREVDGITISETRRLHNGFVEKEIHVEQVGAPSRRYWERVKLYTLPLMKNLLHAAGLRMDQVYGDYQEKTYHVRQSPRMIVIGQRE</sequence>
<dbReference type="EC" id="2.1.1.-" evidence="3"/>
<dbReference type="SUPFAM" id="SSF53335">
    <property type="entry name" value="S-adenosyl-L-methionine-dependent methyltransferases"/>
    <property type="match status" value="1"/>
</dbReference>
<keyword evidence="1 3" id="KW-0808">Transferase</keyword>
<proteinExistence type="predicted"/>
<reference evidence="4" key="1">
    <citation type="journal article" date="2019" name="Int. J. Syst. Evol. Microbiol.">
        <title>The Global Catalogue of Microorganisms (GCM) 10K type strain sequencing project: providing services to taxonomists for standard genome sequencing and annotation.</title>
        <authorList>
            <consortium name="The Broad Institute Genomics Platform"/>
            <consortium name="The Broad Institute Genome Sequencing Center for Infectious Disease"/>
            <person name="Wu L."/>
            <person name="Ma J."/>
        </authorList>
    </citation>
    <scope>NUCLEOTIDE SEQUENCE [LARGE SCALE GENOMIC DNA]</scope>
    <source>
        <strain evidence="4">CCUG 49571</strain>
    </source>
</reference>
<evidence type="ECO:0000313" key="4">
    <source>
        <dbReference type="Proteomes" id="UP001596028"/>
    </source>
</evidence>
<dbReference type="InterPro" id="IPR029063">
    <property type="entry name" value="SAM-dependent_MTases_sf"/>
</dbReference>
<dbReference type="Gene3D" id="3.40.50.150">
    <property type="entry name" value="Vaccinia Virus protein VP39"/>
    <property type="match status" value="1"/>
</dbReference>
<gene>
    <name evidence="3" type="ORF">ACFO3S_26795</name>
</gene>
<dbReference type="Gene3D" id="2.20.25.110">
    <property type="entry name" value="S-adenosyl-L-methionine-dependent methyltransferases"/>
    <property type="match status" value="1"/>
</dbReference>
<organism evidence="3 4">
    <name type="scientific">Cohnella hongkongensis</name>
    <dbReference type="NCBI Taxonomy" id="178337"/>
    <lineage>
        <taxon>Bacteria</taxon>
        <taxon>Bacillati</taxon>
        <taxon>Bacillota</taxon>
        <taxon>Bacilli</taxon>
        <taxon>Bacillales</taxon>
        <taxon>Paenibacillaceae</taxon>
        <taxon>Cohnella</taxon>
    </lineage>
</organism>
<dbReference type="PANTHER" id="PTHR43861">
    <property type="entry name" value="TRANS-ACONITATE 2-METHYLTRANSFERASE-RELATED"/>
    <property type="match status" value="1"/>
</dbReference>
<dbReference type="CDD" id="cd02440">
    <property type="entry name" value="AdoMet_MTases"/>
    <property type="match status" value="1"/>
</dbReference>
<name>A0ABV9FNS2_9BACL</name>
<keyword evidence="3" id="KW-0489">Methyltransferase</keyword>
<dbReference type="InterPro" id="IPR041698">
    <property type="entry name" value="Methyltransf_25"/>
</dbReference>
<dbReference type="EMBL" id="JBHSEP010000032">
    <property type="protein sequence ID" value="MFC4601874.1"/>
    <property type="molecule type" value="Genomic_DNA"/>
</dbReference>
<accession>A0ABV9FNS2</accession>
<protein>
    <submittedName>
        <fullName evidence="3">Class I SAM-dependent methyltransferase</fullName>
        <ecNumber evidence="3">2.1.1.-</ecNumber>
    </submittedName>
</protein>